<comment type="caution">
    <text evidence="3">The sequence shown here is derived from an EMBL/GenBank/DDBJ whole genome shotgun (WGS) entry which is preliminary data.</text>
</comment>
<feature type="chain" id="PRO_5035891719" description="Galaxin-like repeats domain-containing protein" evidence="1">
    <location>
        <begin position="20"/>
        <end position="660"/>
    </location>
</feature>
<dbReference type="PROSITE" id="PS50092">
    <property type="entry name" value="TSP1"/>
    <property type="match status" value="4"/>
</dbReference>
<evidence type="ECO:0000313" key="4">
    <source>
        <dbReference type="Proteomes" id="UP000749559"/>
    </source>
</evidence>
<dbReference type="EMBL" id="CAIIXF020000011">
    <property type="protein sequence ID" value="CAH1799199.1"/>
    <property type="molecule type" value="Genomic_DNA"/>
</dbReference>
<name>A0A8S4PZI7_OWEFU</name>
<keyword evidence="1" id="KW-0732">Signal</keyword>
<gene>
    <name evidence="3" type="ORF">OFUS_LOCUS23242</name>
</gene>
<sequence>MLAALVLILALDLGHIIKGQSLPLCKDGRIKSYDKACSSDFDCPIGSRCSNSECCELRCSKGTVLRDRFTSAIETCTRNRRGRLVCPNDAVCEKKTAGGRVNKICCKKTIVGRACKVEGDVVKRWKWWWSKDRCRKCRCNRQYKCPIKRLKIPRCISTTSTTPTTATTLNSTPTMAWNLTTTTSLTTQTTTTILRCNWNTWGPYTDGSCSKPCGSGVMSRIRSRVMVFGNTGDSDVCSGPSFETSSAACNTQQCCSWDTWDPYTDGSCSKPCGSGVMSRTRSRVMVFGNTGDSDVCSGPSFETSSAACNTQQCCSWDTWGPYTDRSCSKPCGSGVMSRTRSRVMVFGNTGDSAVCSGPSFETSSAECNTKQCCNWGVWGQYTYWACSKVCGGGTQKTSRTRSAVYSGTGTTSTCFGSSTWSEDVPCNLQQCCNWGTWQAYVYGGCSKPCGGGTKTGTRSRNQIYSNTGTSATCSGPPTQINTVPCNAQKCCNWGPWGSYSFGSCSRKSGGCTRTGTRRRQPIYSNTGSTPSCSGSATNTITQSCNPNTCPTIPPCSLCGSNCRYPFSMCCSNCCVRRSGISPACCGIRGYDSRFSMCCSGTIVRRSGISPGCCGTKGYDSRFSMCCAGVIRRRSGISPACCCTQAYDARFRKCCSGCRIC</sequence>
<organism evidence="3 4">
    <name type="scientific">Owenia fusiformis</name>
    <name type="common">Polychaete worm</name>
    <dbReference type="NCBI Taxonomy" id="6347"/>
    <lineage>
        <taxon>Eukaryota</taxon>
        <taxon>Metazoa</taxon>
        <taxon>Spiralia</taxon>
        <taxon>Lophotrochozoa</taxon>
        <taxon>Annelida</taxon>
        <taxon>Polychaeta</taxon>
        <taxon>Sedentaria</taxon>
        <taxon>Canalipalpata</taxon>
        <taxon>Sabellida</taxon>
        <taxon>Oweniida</taxon>
        <taxon>Oweniidae</taxon>
        <taxon>Owenia</taxon>
    </lineage>
</organism>
<dbReference type="Pfam" id="PF00090">
    <property type="entry name" value="TSP_1"/>
    <property type="match status" value="4"/>
</dbReference>
<keyword evidence="4" id="KW-1185">Reference proteome</keyword>
<dbReference type="InterPro" id="IPR000884">
    <property type="entry name" value="TSP1_rpt"/>
</dbReference>
<dbReference type="OrthoDB" id="6068619at2759"/>
<dbReference type="InterPro" id="IPR036383">
    <property type="entry name" value="TSP1_rpt_sf"/>
</dbReference>
<reference evidence="3" key="1">
    <citation type="submission" date="2022-03" db="EMBL/GenBank/DDBJ databases">
        <authorList>
            <person name="Martin C."/>
        </authorList>
    </citation>
    <scope>NUCLEOTIDE SEQUENCE</scope>
</reference>
<dbReference type="AlphaFoldDB" id="A0A8S4PZI7"/>
<accession>A0A8S4PZI7</accession>
<feature type="domain" description="Galaxin-like repeats" evidence="2">
    <location>
        <begin position="532"/>
        <end position="656"/>
    </location>
</feature>
<dbReference type="Gene3D" id="2.20.100.10">
    <property type="entry name" value="Thrombospondin type-1 (TSP1) repeat"/>
    <property type="match status" value="4"/>
</dbReference>
<dbReference type="SMART" id="SM00209">
    <property type="entry name" value="TSP1"/>
    <property type="match status" value="6"/>
</dbReference>
<protein>
    <recommendedName>
        <fullName evidence="2">Galaxin-like repeats domain-containing protein</fullName>
    </recommendedName>
</protein>
<dbReference type="Proteomes" id="UP000749559">
    <property type="component" value="Unassembled WGS sequence"/>
</dbReference>
<dbReference type="Pfam" id="PF24748">
    <property type="entry name" value="Galaxin_repeat"/>
    <property type="match status" value="1"/>
</dbReference>
<evidence type="ECO:0000313" key="3">
    <source>
        <dbReference type="EMBL" id="CAH1799199.1"/>
    </source>
</evidence>
<dbReference type="SMART" id="SM00289">
    <property type="entry name" value="WR1"/>
    <property type="match status" value="2"/>
</dbReference>
<proteinExistence type="predicted"/>
<evidence type="ECO:0000256" key="1">
    <source>
        <dbReference type="SAM" id="SignalP"/>
    </source>
</evidence>
<dbReference type="SUPFAM" id="SSF82895">
    <property type="entry name" value="TSP-1 type 1 repeat"/>
    <property type="match status" value="3"/>
</dbReference>
<evidence type="ECO:0000259" key="2">
    <source>
        <dbReference type="Pfam" id="PF24748"/>
    </source>
</evidence>
<dbReference type="InterPro" id="IPR006150">
    <property type="entry name" value="Cys_repeat_1"/>
</dbReference>
<dbReference type="InterPro" id="IPR056601">
    <property type="entry name" value="Galaxin_dom"/>
</dbReference>
<feature type="signal peptide" evidence="1">
    <location>
        <begin position="1"/>
        <end position="19"/>
    </location>
</feature>